<dbReference type="Gene3D" id="3.40.190.10">
    <property type="entry name" value="Periplasmic binding protein-like II"/>
    <property type="match status" value="2"/>
</dbReference>
<proteinExistence type="predicted"/>
<evidence type="ECO:0000313" key="3">
    <source>
        <dbReference type="EMBL" id="QIK40195.1"/>
    </source>
</evidence>
<dbReference type="KEGG" id="mon:G8E03_05105"/>
<dbReference type="SUPFAM" id="SSF53850">
    <property type="entry name" value="Periplasmic binding protein-like II"/>
    <property type="match status" value="1"/>
</dbReference>
<gene>
    <name evidence="3" type="ORF">G8E03_05105</name>
</gene>
<reference evidence="3 4" key="1">
    <citation type="submission" date="2020-03" db="EMBL/GenBank/DDBJ databases">
        <title>Complete genome sequence of Monaibacterium sp. ALG8 with diverse plasmids.</title>
        <authorList>
            <person name="Sun C."/>
        </authorList>
    </citation>
    <scope>NUCLEOTIDE SEQUENCE [LARGE SCALE GENOMIC DNA]</scope>
    <source>
        <strain evidence="3 4">ALG8</strain>
    </source>
</reference>
<dbReference type="InterPro" id="IPR052738">
    <property type="entry name" value="ABC-Tungstate_binding"/>
</dbReference>
<dbReference type="RefSeq" id="WP_166189369.1">
    <property type="nucleotide sequence ID" value="NZ_CP049811.1"/>
</dbReference>
<feature type="domain" description="PBP" evidence="2">
    <location>
        <begin position="23"/>
        <end position="237"/>
    </location>
</feature>
<evidence type="ECO:0000259" key="2">
    <source>
        <dbReference type="Pfam" id="PF12849"/>
    </source>
</evidence>
<organism evidence="3 4">
    <name type="scientific">Pontivivens nitratireducens</name>
    <dbReference type="NCBI Taxonomy" id="2758038"/>
    <lineage>
        <taxon>Bacteria</taxon>
        <taxon>Pseudomonadati</taxon>
        <taxon>Pseudomonadota</taxon>
        <taxon>Alphaproteobacteria</taxon>
        <taxon>Rhodobacterales</taxon>
        <taxon>Paracoccaceae</taxon>
        <taxon>Pontivivens</taxon>
    </lineage>
</organism>
<dbReference type="PANTHER" id="PTHR37945">
    <property type="entry name" value="EXTRACELLULAR TUNGSTATE BINDING PROTEIN"/>
    <property type="match status" value="1"/>
</dbReference>
<protein>
    <submittedName>
        <fullName evidence="3">Solute-binding protein</fullName>
    </submittedName>
</protein>
<dbReference type="AlphaFoldDB" id="A0A6G7VK04"/>
<evidence type="ECO:0000256" key="1">
    <source>
        <dbReference type="SAM" id="SignalP"/>
    </source>
</evidence>
<keyword evidence="1" id="KW-0732">Signal</keyword>
<accession>A0A6G7VK04</accession>
<dbReference type="EMBL" id="CP049811">
    <property type="protein sequence ID" value="QIK40195.1"/>
    <property type="molecule type" value="Genomic_DNA"/>
</dbReference>
<sequence>MIRLASLLVLLTLPAVAQDHILIQSTTSTQNSGLYDHLLPVFEAETGIETRVVAVGTGQAIRNATNCDGDVLLVHARAAEDAFVAAGYGLPRRDVMYNDFILIGPDVILADSPADALTLLARAQAPFLSRGDDSGTHRRETELWRAAGIDPTTSSGTWYRETGSGMGATLNIAAAMDAYTLTDRATWLTFANSADLIIAYEGHADLNNQYGVIAVSPDHCPSVNATSARIFVDWITGPQGQATIAAYRMNGAPLFTPNATE</sequence>
<feature type="chain" id="PRO_5026143109" evidence="1">
    <location>
        <begin position="18"/>
        <end position="261"/>
    </location>
</feature>
<evidence type="ECO:0000313" key="4">
    <source>
        <dbReference type="Proteomes" id="UP000500791"/>
    </source>
</evidence>
<name>A0A6G7VK04_9RHOB</name>
<dbReference type="InterPro" id="IPR024370">
    <property type="entry name" value="PBP_domain"/>
</dbReference>
<dbReference type="Pfam" id="PF12849">
    <property type="entry name" value="PBP_like_2"/>
    <property type="match status" value="1"/>
</dbReference>
<keyword evidence="4" id="KW-1185">Reference proteome</keyword>
<dbReference type="PANTHER" id="PTHR37945:SF1">
    <property type="entry name" value="EXTRACELLULAR TUNGSTATE BINDING PROTEIN"/>
    <property type="match status" value="1"/>
</dbReference>
<dbReference type="Proteomes" id="UP000500791">
    <property type="component" value="Chromosome"/>
</dbReference>
<feature type="signal peptide" evidence="1">
    <location>
        <begin position="1"/>
        <end position="17"/>
    </location>
</feature>